<name>A0ABU7DTU2_9TELE</name>
<reference evidence="1 2" key="1">
    <citation type="submission" date="2021-06" db="EMBL/GenBank/DDBJ databases">
        <authorList>
            <person name="Palmer J.M."/>
        </authorList>
    </citation>
    <scope>NUCLEOTIDE SEQUENCE [LARGE SCALE GENOMIC DNA]</scope>
    <source>
        <strain evidence="1 2">CL_MEX2019</strain>
        <tissue evidence="1">Muscle</tissue>
    </source>
</reference>
<evidence type="ECO:0000313" key="2">
    <source>
        <dbReference type="Proteomes" id="UP001352852"/>
    </source>
</evidence>
<sequence length="112" mass="12534">MQTTEPCKYPAPFCYLYQSLNFSLCNTSFFSSKSTRGIILTTESLYNRVDGGPWWELQRAVSAFMKGTGPARFSLAWPGLQRHRLFDLALSPEPSTGLQLSVAINCRAAEPH</sequence>
<organism evidence="1 2">
    <name type="scientific">Characodon lateralis</name>
    <dbReference type="NCBI Taxonomy" id="208331"/>
    <lineage>
        <taxon>Eukaryota</taxon>
        <taxon>Metazoa</taxon>
        <taxon>Chordata</taxon>
        <taxon>Craniata</taxon>
        <taxon>Vertebrata</taxon>
        <taxon>Euteleostomi</taxon>
        <taxon>Actinopterygii</taxon>
        <taxon>Neopterygii</taxon>
        <taxon>Teleostei</taxon>
        <taxon>Neoteleostei</taxon>
        <taxon>Acanthomorphata</taxon>
        <taxon>Ovalentaria</taxon>
        <taxon>Atherinomorphae</taxon>
        <taxon>Cyprinodontiformes</taxon>
        <taxon>Goodeidae</taxon>
        <taxon>Characodon</taxon>
    </lineage>
</organism>
<dbReference type="Proteomes" id="UP001352852">
    <property type="component" value="Unassembled WGS sequence"/>
</dbReference>
<gene>
    <name evidence="1" type="ORF">CHARACLAT_009871</name>
</gene>
<comment type="caution">
    <text evidence="1">The sequence shown here is derived from an EMBL/GenBank/DDBJ whole genome shotgun (WGS) entry which is preliminary data.</text>
</comment>
<dbReference type="EMBL" id="JAHUTJ010033401">
    <property type="protein sequence ID" value="MED6277104.1"/>
    <property type="molecule type" value="Genomic_DNA"/>
</dbReference>
<protein>
    <submittedName>
        <fullName evidence="1">Uncharacterized protein</fullName>
    </submittedName>
</protein>
<accession>A0ABU7DTU2</accession>
<evidence type="ECO:0000313" key="1">
    <source>
        <dbReference type="EMBL" id="MED6277104.1"/>
    </source>
</evidence>
<proteinExistence type="predicted"/>
<keyword evidence="2" id="KW-1185">Reference proteome</keyword>